<dbReference type="Pfam" id="PF21020">
    <property type="entry name" value="Spectrin_4"/>
    <property type="match status" value="1"/>
</dbReference>
<dbReference type="EMBL" id="CP045894">
    <property type="protein sequence ID" value="QQP54826.1"/>
    <property type="molecule type" value="Genomic_DNA"/>
</dbReference>
<dbReference type="InterPro" id="IPR049538">
    <property type="entry name" value="PCN-like_spectrin-like_rpt"/>
</dbReference>
<name>A0A7T8KFA3_CALRO</name>
<dbReference type="OrthoDB" id="18740at2759"/>
<dbReference type="Gene3D" id="1.20.58.60">
    <property type="match status" value="1"/>
</dbReference>
<evidence type="ECO:0000313" key="1">
    <source>
        <dbReference type="EMBL" id="QQP54826.1"/>
    </source>
</evidence>
<reference evidence="2" key="1">
    <citation type="submission" date="2021-01" db="EMBL/GenBank/DDBJ databases">
        <title>Caligus Genome Assembly.</title>
        <authorList>
            <person name="Gallardo-Escarate C."/>
        </authorList>
    </citation>
    <scope>NUCLEOTIDE SEQUENCE [LARGE SCALE GENOMIC DNA]</scope>
</reference>
<accession>A0A7T8KFA3</accession>
<sequence length="117" mass="14186">MKRLAEDSHLFRVEQVPPRLHDKERIILSFREMERYLRDSDKISSEAKRSDSKLDDIEAWIHDEAKRVDHLHPKDAKNNCDQIERELLRTEDVIKSMFNDVQVLRDNRYYQANELHR</sequence>
<evidence type="ECO:0000313" key="2">
    <source>
        <dbReference type="Proteomes" id="UP000595437"/>
    </source>
</evidence>
<dbReference type="Proteomes" id="UP000595437">
    <property type="component" value="Chromosome 5"/>
</dbReference>
<organism evidence="1 2">
    <name type="scientific">Caligus rogercresseyi</name>
    <name type="common">Sea louse</name>
    <dbReference type="NCBI Taxonomy" id="217165"/>
    <lineage>
        <taxon>Eukaryota</taxon>
        <taxon>Metazoa</taxon>
        <taxon>Ecdysozoa</taxon>
        <taxon>Arthropoda</taxon>
        <taxon>Crustacea</taxon>
        <taxon>Multicrustacea</taxon>
        <taxon>Hexanauplia</taxon>
        <taxon>Copepoda</taxon>
        <taxon>Siphonostomatoida</taxon>
        <taxon>Caligidae</taxon>
        <taxon>Caligus</taxon>
    </lineage>
</organism>
<gene>
    <name evidence="1" type="ORF">FKW44_007787</name>
</gene>
<proteinExistence type="predicted"/>
<feature type="non-terminal residue" evidence="1">
    <location>
        <position position="117"/>
    </location>
</feature>
<keyword evidence="2" id="KW-1185">Reference proteome</keyword>
<dbReference type="AlphaFoldDB" id="A0A7T8KFA3"/>
<protein>
    <submittedName>
        <fullName evidence="1">Plectin</fullName>
    </submittedName>
</protein>